<gene>
    <name evidence="5" type="ORF">AX774_g5926</name>
    <name evidence="4" type="ORF">AX774_g6952</name>
</gene>
<evidence type="ECO:0000313" key="4">
    <source>
        <dbReference type="EMBL" id="OMH79622.1"/>
    </source>
</evidence>
<dbReference type="Pfam" id="PF01398">
    <property type="entry name" value="JAB"/>
    <property type="match status" value="1"/>
</dbReference>
<dbReference type="AlphaFoldDB" id="A0A1R1PFI5"/>
<dbReference type="PROSITE" id="PS51294">
    <property type="entry name" value="HTH_MYB"/>
    <property type="match status" value="1"/>
</dbReference>
<feature type="compositionally biased region" description="Basic and acidic residues" evidence="1">
    <location>
        <begin position="293"/>
        <end position="306"/>
    </location>
</feature>
<feature type="compositionally biased region" description="Basic and acidic residues" evidence="1">
    <location>
        <begin position="367"/>
        <end position="376"/>
    </location>
</feature>
<proteinExistence type="predicted"/>
<dbReference type="InterPro" id="IPR037518">
    <property type="entry name" value="MPN"/>
</dbReference>
<dbReference type="InterPro" id="IPR001005">
    <property type="entry name" value="SANT/Myb"/>
</dbReference>
<feature type="compositionally biased region" description="Basic and acidic residues" evidence="1">
    <location>
        <begin position="432"/>
        <end position="449"/>
    </location>
</feature>
<feature type="compositionally biased region" description="Basic and acidic residues" evidence="1">
    <location>
        <begin position="405"/>
        <end position="423"/>
    </location>
</feature>
<feature type="compositionally biased region" description="Low complexity" evidence="1">
    <location>
        <begin position="744"/>
        <end position="765"/>
    </location>
</feature>
<dbReference type="InterPro" id="IPR009057">
    <property type="entry name" value="Homeodomain-like_sf"/>
</dbReference>
<evidence type="ECO:0000259" key="2">
    <source>
        <dbReference type="PROSITE" id="PS50249"/>
    </source>
</evidence>
<dbReference type="PANTHER" id="PTHR10410">
    <property type="entry name" value="EUKARYOTIC TRANSLATION INITIATION FACTOR 3 -RELATED"/>
    <property type="match status" value="1"/>
</dbReference>
<evidence type="ECO:0000259" key="3">
    <source>
        <dbReference type="PROSITE" id="PS51294"/>
    </source>
</evidence>
<sequence length="836" mass="92092">MTDKQVKPIRKQNKGGGGNKNGNKRRNKSRSGARGEKGGDDDQEIQVADENNIKIVGGKKNNKNNDELKQEEEERLSSELIAKLLAADEKEITKGGKSSIMGNNGNGYYKGSEYGYGYGYEYDGYGYSYYDGYSSDNSTGEGKSKRRKRRGSKNHVDEDYIEDPKSKKCNTRGGNSSDDYADRAWKPTREGGRGGRGRGGKRGSGGGKTKRGVGERKEEVENKASEFLKKPQADSAKGQTESGAHENEENIIVDGDSEEKKQDPEGGEVIDILNSTSNSSAGSARSSVGDIDVTTHEEGAQKQKKIEEAGYNVGTYSVQEEEMFLRGLDLYGRNWKQLSQFMKTRCPKSIRSHAQKHFIKLYRDNKPLPDKVKESGEGYTLSGKPLDPNSTSARVYLHNTNSEESGGRGKDTKSKNKREGSKDEEAEIDIESTEKNEKENITKKTEKERVQHKNEYVMARPKRQRKRPAIQIDHDNDPHSLVKCSSFVGEAGSGELGSQPYRLTIHSNVEVTMDIHAHLMTTEIIGLLGGTYDGDSKTVTVKQAFPCKALSHDEVNVEMDPESELQVRQQISECQLQVVGWYHSHPTFVPLPSRIDIDNQYAYQSLFSNDTANALPFVGAIVGPYDPNLPKSVSAINWFAVVSTKSEAELDDSIPFVLIPKRLSYNVVNDSEYPADLLDRACQLVQIYKSHPQKTDFSQTWKPKNPEQKLFKLLLSLASRMVWVSSQSPDNRAINNHNKKDNSDNSNNIRNNNNSGNDSGNNHGGTPPTPADIDVDVEIDTGAGTGTGTGIGAESGADTGAESEGDADIDVGSTFPSWISSDPLLSQLHSSLSVWS</sequence>
<dbReference type="OrthoDB" id="118550at2759"/>
<evidence type="ECO:0000256" key="1">
    <source>
        <dbReference type="SAM" id="MobiDB-lite"/>
    </source>
</evidence>
<comment type="caution">
    <text evidence="4">The sequence shown here is derived from an EMBL/GenBank/DDBJ whole genome shotgun (WGS) entry which is preliminary data.</text>
</comment>
<feature type="compositionally biased region" description="Basic and acidic residues" evidence="1">
    <location>
        <begin position="212"/>
        <end position="232"/>
    </location>
</feature>
<feature type="compositionally biased region" description="Basic residues" evidence="1">
    <location>
        <begin position="144"/>
        <end position="153"/>
    </location>
</feature>
<evidence type="ECO:0000313" key="6">
    <source>
        <dbReference type="Proteomes" id="UP000188320"/>
    </source>
</evidence>
<dbReference type="SUPFAM" id="SSF46689">
    <property type="entry name" value="Homeodomain-like"/>
    <property type="match status" value="1"/>
</dbReference>
<feature type="compositionally biased region" description="Basic residues" evidence="1">
    <location>
        <begin position="22"/>
        <end position="31"/>
    </location>
</feature>
<dbReference type="Proteomes" id="UP000188320">
    <property type="component" value="Unassembled WGS sequence"/>
</dbReference>
<feature type="compositionally biased region" description="Basic and acidic residues" evidence="1">
    <location>
        <begin position="154"/>
        <end position="166"/>
    </location>
</feature>
<feature type="region of interest" description="Disordered" evidence="1">
    <location>
        <begin position="367"/>
        <end position="449"/>
    </location>
</feature>
<accession>A0A1R1PFI5</accession>
<dbReference type="EMBL" id="LSSK01001125">
    <property type="protein sequence ID" value="OMH80644.1"/>
    <property type="molecule type" value="Genomic_DNA"/>
</dbReference>
<dbReference type="InterPro" id="IPR050242">
    <property type="entry name" value="JAMM_MPN+_peptidase_M67A"/>
</dbReference>
<feature type="region of interest" description="Disordered" evidence="1">
    <location>
        <begin position="729"/>
        <end position="821"/>
    </location>
</feature>
<dbReference type="GO" id="GO:0008237">
    <property type="term" value="F:metallopeptidase activity"/>
    <property type="evidence" value="ECO:0007669"/>
    <property type="project" value="InterPro"/>
</dbReference>
<keyword evidence="6" id="KW-1185">Reference proteome</keyword>
<feature type="compositionally biased region" description="Polar residues" evidence="1">
    <location>
        <begin position="388"/>
        <end position="404"/>
    </location>
</feature>
<feature type="compositionally biased region" description="Gly residues" evidence="1">
    <location>
        <begin position="783"/>
        <end position="793"/>
    </location>
</feature>
<dbReference type="EMBL" id="LSSK01001481">
    <property type="protein sequence ID" value="OMH79622.1"/>
    <property type="molecule type" value="Genomic_DNA"/>
</dbReference>
<dbReference type="Gene3D" id="1.10.10.60">
    <property type="entry name" value="Homeodomain-like"/>
    <property type="match status" value="1"/>
</dbReference>
<dbReference type="CDD" id="cd00167">
    <property type="entry name" value="SANT"/>
    <property type="match status" value="1"/>
</dbReference>
<feature type="region of interest" description="Disordered" evidence="1">
    <location>
        <begin position="1"/>
        <end position="76"/>
    </location>
</feature>
<evidence type="ECO:0000313" key="5">
    <source>
        <dbReference type="EMBL" id="OMH80644.1"/>
    </source>
</evidence>
<feature type="compositionally biased region" description="Basic and acidic residues" evidence="1">
    <location>
        <begin position="180"/>
        <end position="193"/>
    </location>
</feature>
<dbReference type="Pfam" id="PF00249">
    <property type="entry name" value="Myb_DNA-binding"/>
    <property type="match status" value="1"/>
</dbReference>
<feature type="compositionally biased region" description="Low complexity" evidence="1">
    <location>
        <begin position="274"/>
        <end position="287"/>
    </location>
</feature>
<name>A0A1R1PFI5_ZANCU</name>
<dbReference type="InterPro" id="IPR017930">
    <property type="entry name" value="Myb_dom"/>
</dbReference>
<feature type="domain" description="MPN" evidence="2">
    <location>
        <begin position="503"/>
        <end position="639"/>
    </location>
</feature>
<feature type="region of interest" description="Disordered" evidence="1">
    <location>
        <begin position="131"/>
        <end position="306"/>
    </location>
</feature>
<organism evidence="4 6">
    <name type="scientific">Zancudomyces culisetae</name>
    <name type="common">Gut fungus</name>
    <name type="synonym">Smittium culisetae</name>
    <dbReference type="NCBI Taxonomy" id="1213189"/>
    <lineage>
        <taxon>Eukaryota</taxon>
        <taxon>Fungi</taxon>
        <taxon>Fungi incertae sedis</taxon>
        <taxon>Zoopagomycota</taxon>
        <taxon>Kickxellomycotina</taxon>
        <taxon>Harpellomycetes</taxon>
        <taxon>Harpellales</taxon>
        <taxon>Legeriomycetaceae</taxon>
        <taxon>Zancudomyces</taxon>
    </lineage>
</organism>
<feature type="domain" description="HTH myb-type" evidence="3">
    <location>
        <begin position="317"/>
        <end position="362"/>
    </location>
</feature>
<reference evidence="4" key="2">
    <citation type="submission" date="2017-01" db="EMBL/GenBank/DDBJ databases">
        <authorList>
            <person name="Mah S.A."/>
            <person name="Swanson W.J."/>
            <person name="Moy G.W."/>
            <person name="Vacquier V.D."/>
        </authorList>
    </citation>
    <scope>NUCLEOTIDE SEQUENCE [LARGE SCALE GENOMIC DNA]</scope>
    <source>
        <strain evidence="4">COL-18-3</strain>
    </source>
</reference>
<dbReference type="PROSITE" id="PS50249">
    <property type="entry name" value="MPN"/>
    <property type="match status" value="1"/>
</dbReference>
<dbReference type="InterPro" id="IPR000555">
    <property type="entry name" value="JAMM/MPN+_dom"/>
</dbReference>
<protein>
    <submittedName>
        <fullName evidence="4">MPN domain-containing protein</fullName>
    </submittedName>
</protein>
<reference evidence="6" key="1">
    <citation type="submission" date="2017-01" db="EMBL/GenBank/DDBJ databases">
        <authorList>
            <person name="Wang Y."/>
            <person name="White M."/>
            <person name="Kvist S."/>
            <person name="Moncalvo J.-M."/>
        </authorList>
    </citation>
    <scope>NUCLEOTIDE SEQUENCE [LARGE SCALE GENOMIC DNA]</scope>
    <source>
        <strain evidence="6">COL-18-3</strain>
    </source>
</reference>
<dbReference type="SUPFAM" id="SSF102712">
    <property type="entry name" value="JAB1/MPN domain"/>
    <property type="match status" value="1"/>
</dbReference>
<dbReference type="SMART" id="SM00717">
    <property type="entry name" value="SANT"/>
    <property type="match status" value="1"/>
</dbReference>
<dbReference type="Gene3D" id="3.40.140.10">
    <property type="entry name" value="Cytidine Deaminase, domain 2"/>
    <property type="match status" value="1"/>
</dbReference>